<keyword evidence="4" id="KW-1185">Reference proteome</keyword>
<evidence type="ECO:0000313" key="4">
    <source>
        <dbReference type="Proteomes" id="UP000818266"/>
    </source>
</evidence>
<sequence length="134" mass="13954">MLCRRVTRRYPHDRGSAPVEFVLVGALLTLVTVSVLQLALALHVRSTLIDAAAEGARHAALADSSLAAGVERSRDLIATAVGESYAADISAGFGSYEGHSVVVVTVRSPLPLLGLAGLDRGLEVSGRAALEPLR</sequence>
<reference evidence="3 4" key="1">
    <citation type="submission" date="2019-06" db="EMBL/GenBank/DDBJ databases">
        <authorList>
            <person name="De-Chao Zhang Q."/>
        </authorList>
    </citation>
    <scope>NUCLEOTIDE SEQUENCE [LARGE SCALE GENOMIC DNA]</scope>
    <source>
        <strain evidence="3 4">KN1116</strain>
    </source>
</reference>
<evidence type="ECO:0000256" key="1">
    <source>
        <dbReference type="SAM" id="Phobius"/>
    </source>
</evidence>
<feature type="domain" description="TadE-like" evidence="2">
    <location>
        <begin position="15"/>
        <end position="57"/>
    </location>
</feature>
<protein>
    <submittedName>
        <fullName evidence="3">Pilus assembly protein</fullName>
    </submittedName>
</protein>
<dbReference type="AlphaFoldDB" id="A0A9E5MJD9"/>
<dbReference type="Pfam" id="PF07811">
    <property type="entry name" value="TadE"/>
    <property type="match status" value="1"/>
</dbReference>
<reference evidence="3 4" key="2">
    <citation type="submission" date="2020-03" db="EMBL/GenBank/DDBJ databases">
        <title>Chryseoglobus sp. isolated from a deep-sea seamount.</title>
        <authorList>
            <person name="Zhang D.-C."/>
        </authorList>
    </citation>
    <scope>NUCLEOTIDE SEQUENCE [LARGE SCALE GENOMIC DNA]</scope>
    <source>
        <strain evidence="3 4">KN1116</strain>
    </source>
</reference>
<evidence type="ECO:0000313" key="3">
    <source>
        <dbReference type="EMBL" id="NHF61669.1"/>
    </source>
</evidence>
<feature type="transmembrane region" description="Helical" evidence="1">
    <location>
        <begin position="21"/>
        <end position="42"/>
    </location>
</feature>
<keyword evidence="1" id="KW-0812">Transmembrane</keyword>
<comment type="caution">
    <text evidence="3">The sequence shown here is derived from an EMBL/GenBank/DDBJ whole genome shotgun (WGS) entry which is preliminary data.</text>
</comment>
<proteinExistence type="predicted"/>
<dbReference type="EMBL" id="VIKT02000001">
    <property type="protein sequence ID" value="NHF61669.1"/>
    <property type="molecule type" value="Genomic_DNA"/>
</dbReference>
<name>A0A9E5MJD9_9MICO</name>
<dbReference type="OrthoDB" id="3826566at2"/>
<organism evidence="3 4">
    <name type="scientific">Microcella pacifica</name>
    <dbReference type="NCBI Taxonomy" id="2591847"/>
    <lineage>
        <taxon>Bacteria</taxon>
        <taxon>Bacillati</taxon>
        <taxon>Actinomycetota</taxon>
        <taxon>Actinomycetes</taxon>
        <taxon>Micrococcales</taxon>
        <taxon>Microbacteriaceae</taxon>
        <taxon>Microcella</taxon>
    </lineage>
</organism>
<accession>A0A9E5MJD9</accession>
<keyword evidence="1" id="KW-1133">Transmembrane helix</keyword>
<dbReference type="InterPro" id="IPR012495">
    <property type="entry name" value="TadE-like_dom"/>
</dbReference>
<gene>
    <name evidence="3" type="ORF">FK219_000170</name>
</gene>
<evidence type="ECO:0000259" key="2">
    <source>
        <dbReference type="Pfam" id="PF07811"/>
    </source>
</evidence>
<dbReference type="Proteomes" id="UP000818266">
    <property type="component" value="Unassembled WGS sequence"/>
</dbReference>
<keyword evidence="1" id="KW-0472">Membrane</keyword>